<dbReference type="SUPFAM" id="SSF51658">
    <property type="entry name" value="Xylose isomerase-like"/>
    <property type="match status" value="1"/>
</dbReference>
<dbReference type="InterPro" id="IPR036237">
    <property type="entry name" value="Xyl_isomerase-like_sf"/>
</dbReference>
<evidence type="ECO:0000259" key="1">
    <source>
        <dbReference type="Pfam" id="PF01261"/>
    </source>
</evidence>
<dbReference type="GO" id="GO:0016853">
    <property type="term" value="F:isomerase activity"/>
    <property type="evidence" value="ECO:0007669"/>
    <property type="project" value="UniProtKB-KW"/>
</dbReference>
<dbReference type="KEGG" id="dmm:dnm_058120"/>
<reference evidence="2" key="1">
    <citation type="journal article" date="2021" name="Microb. Physiol.">
        <title>Proteogenomic Insights into the Physiology of Marine, Sulfate-Reducing, Filamentous Desulfonema limicola and Desulfonema magnum.</title>
        <authorList>
            <person name="Schnaars V."/>
            <person name="Wohlbrand L."/>
            <person name="Scheve S."/>
            <person name="Hinrichs C."/>
            <person name="Reinhardt R."/>
            <person name="Rabus R."/>
        </authorList>
    </citation>
    <scope>NUCLEOTIDE SEQUENCE</scope>
    <source>
        <strain evidence="2">4be13</strain>
    </source>
</reference>
<dbReference type="InterPro" id="IPR013022">
    <property type="entry name" value="Xyl_isomerase-like_TIM-brl"/>
</dbReference>
<proteinExistence type="predicted"/>
<keyword evidence="2" id="KW-0413">Isomerase</keyword>
<evidence type="ECO:0000313" key="3">
    <source>
        <dbReference type="Proteomes" id="UP000663722"/>
    </source>
</evidence>
<protein>
    <submittedName>
        <fullName evidence="2">Xylose isomerase domain-containing protein</fullName>
    </submittedName>
</protein>
<dbReference type="Gene3D" id="3.20.20.150">
    <property type="entry name" value="Divalent-metal-dependent TIM barrel enzymes"/>
    <property type="match status" value="1"/>
</dbReference>
<evidence type="ECO:0000313" key="2">
    <source>
        <dbReference type="EMBL" id="QTA89755.1"/>
    </source>
</evidence>
<feature type="domain" description="Xylose isomerase-like TIM barrel" evidence="1">
    <location>
        <begin position="42"/>
        <end position="259"/>
    </location>
</feature>
<dbReference type="EMBL" id="CP061800">
    <property type="protein sequence ID" value="QTA89755.1"/>
    <property type="molecule type" value="Genomic_DNA"/>
</dbReference>
<organism evidence="2 3">
    <name type="scientific">Desulfonema magnum</name>
    <dbReference type="NCBI Taxonomy" id="45655"/>
    <lineage>
        <taxon>Bacteria</taxon>
        <taxon>Pseudomonadati</taxon>
        <taxon>Thermodesulfobacteriota</taxon>
        <taxon>Desulfobacteria</taxon>
        <taxon>Desulfobacterales</taxon>
        <taxon>Desulfococcaceae</taxon>
        <taxon>Desulfonema</taxon>
    </lineage>
</organism>
<dbReference type="Pfam" id="PF01261">
    <property type="entry name" value="AP_endonuc_2"/>
    <property type="match status" value="1"/>
</dbReference>
<keyword evidence="3" id="KW-1185">Reference proteome</keyword>
<name>A0A975BRI7_9BACT</name>
<accession>A0A975BRI7</accession>
<dbReference type="Proteomes" id="UP000663722">
    <property type="component" value="Chromosome"/>
</dbReference>
<dbReference type="RefSeq" id="WP_207678238.1">
    <property type="nucleotide sequence ID" value="NZ_CP061800.1"/>
</dbReference>
<dbReference type="AlphaFoldDB" id="A0A975BRI7"/>
<sequence>MHASLPKSYKNAFPFRLGTTSFIYPDNYIPNVRMLGPYVDEIELLMFESAEEGLPSKHEIKTLSRMAEEFDLTYNVHLPTDLSLTDNDPSAAHLAVEAIQRVIDLTAPLSPSTHTLHLPYDENSQEREVVERWQETAYKNVACLLDTGISSESLSIETLDYPFEWVESIIDTFQLPICIDIGHFILYKIPFDFVYNKYYQTTSIIHLHGVKDNQDHIALNHLSEADMSLVMGILEAFSGVVSLEVFSYDNLKDSLMFLEKSWHQEKDRKT</sequence>
<gene>
    <name evidence="2" type="ORF">dnm_058120</name>
</gene>
<dbReference type="NCBIfam" id="NF041277">
    <property type="entry name" value="coba_remo_CbiR"/>
    <property type="match status" value="1"/>
</dbReference>